<gene>
    <name evidence="2" type="ORF">BO80DRAFT_426298</name>
</gene>
<dbReference type="AlphaFoldDB" id="A0A395GW55"/>
<dbReference type="RefSeq" id="XP_025573927.1">
    <property type="nucleotide sequence ID" value="XM_025719729.1"/>
</dbReference>
<evidence type="ECO:0000256" key="1">
    <source>
        <dbReference type="SAM" id="Phobius"/>
    </source>
</evidence>
<feature type="transmembrane region" description="Helical" evidence="1">
    <location>
        <begin position="31"/>
        <end position="58"/>
    </location>
</feature>
<accession>A0A395GW55</accession>
<dbReference type="STRING" id="1448316.A0A395GW55"/>
<sequence length="179" mass="19638">MSTEPLLPSYASATQHASSHRHQASRRRNSIVIPAVSVIQTLSALSFTGTAIVSTAWAHRSYAPPDLSPPESAPLLPYFASLCLTISLGVWLGYMIFILYDMAGGSITQRKIVVGASVVGKLVLAGAHIGVWLGYKYLVIGPRQPNWGLMFLAAQSWWDLLLLVVYSSLRVTEEPRMRR</sequence>
<reference evidence="2 3" key="1">
    <citation type="submission" date="2018-02" db="EMBL/GenBank/DDBJ databases">
        <title>The genomes of Aspergillus section Nigri reveals drivers in fungal speciation.</title>
        <authorList>
            <consortium name="DOE Joint Genome Institute"/>
            <person name="Vesth T.C."/>
            <person name="Nybo J."/>
            <person name="Theobald S."/>
            <person name="Brandl J."/>
            <person name="Frisvad J.C."/>
            <person name="Nielsen K.F."/>
            <person name="Lyhne E.K."/>
            <person name="Kogle M.E."/>
            <person name="Kuo A."/>
            <person name="Riley R."/>
            <person name="Clum A."/>
            <person name="Nolan M."/>
            <person name="Lipzen A."/>
            <person name="Salamov A."/>
            <person name="Henrissat B."/>
            <person name="Wiebenga A."/>
            <person name="De vries R.P."/>
            <person name="Grigoriev I.V."/>
            <person name="Mortensen U.H."/>
            <person name="Andersen M.R."/>
            <person name="Baker S.E."/>
        </authorList>
    </citation>
    <scope>NUCLEOTIDE SEQUENCE [LARGE SCALE GENOMIC DNA]</scope>
    <source>
        <strain evidence="2 3">CBS 121593</strain>
    </source>
</reference>
<proteinExistence type="predicted"/>
<dbReference type="OrthoDB" id="4435015at2759"/>
<evidence type="ECO:0000313" key="2">
    <source>
        <dbReference type="EMBL" id="RAK99599.1"/>
    </source>
</evidence>
<dbReference type="EMBL" id="KZ824445">
    <property type="protein sequence ID" value="RAK99599.1"/>
    <property type="molecule type" value="Genomic_DNA"/>
</dbReference>
<evidence type="ECO:0000313" key="3">
    <source>
        <dbReference type="Proteomes" id="UP000249402"/>
    </source>
</evidence>
<dbReference type="GeneID" id="37224594"/>
<keyword evidence="1" id="KW-0472">Membrane</keyword>
<feature type="transmembrane region" description="Helical" evidence="1">
    <location>
        <begin position="112"/>
        <end position="135"/>
    </location>
</feature>
<protein>
    <submittedName>
        <fullName evidence="2">Uncharacterized protein</fullName>
    </submittedName>
</protein>
<feature type="transmembrane region" description="Helical" evidence="1">
    <location>
        <begin position="147"/>
        <end position="169"/>
    </location>
</feature>
<keyword evidence="1" id="KW-1133">Transmembrane helix</keyword>
<name>A0A395GW55_9EURO</name>
<feature type="transmembrane region" description="Helical" evidence="1">
    <location>
        <begin position="78"/>
        <end position="100"/>
    </location>
</feature>
<dbReference type="Proteomes" id="UP000249402">
    <property type="component" value="Unassembled WGS sequence"/>
</dbReference>
<dbReference type="VEuPathDB" id="FungiDB:BO80DRAFT_426298"/>
<keyword evidence="1" id="KW-0812">Transmembrane</keyword>
<organism evidence="2 3">
    <name type="scientific">Aspergillus ibericus CBS 121593</name>
    <dbReference type="NCBI Taxonomy" id="1448316"/>
    <lineage>
        <taxon>Eukaryota</taxon>
        <taxon>Fungi</taxon>
        <taxon>Dikarya</taxon>
        <taxon>Ascomycota</taxon>
        <taxon>Pezizomycotina</taxon>
        <taxon>Eurotiomycetes</taxon>
        <taxon>Eurotiomycetidae</taxon>
        <taxon>Eurotiales</taxon>
        <taxon>Aspergillaceae</taxon>
        <taxon>Aspergillus</taxon>
        <taxon>Aspergillus subgen. Circumdati</taxon>
    </lineage>
</organism>
<keyword evidence="3" id="KW-1185">Reference proteome</keyword>